<reference evidence="1" key="1">
    <citation type="journal article" date="2023" name="Genome Biol. Evol.">
        <title>Long-read-based Genome Assembly of Drosophila gunungcola Reveals Fewer Chemosensory Genes in Flower-breeding Species.</title>
        <authorList>
            <person name="Negi A."/>
            <person name="Liao B.Y."/>
            <person name="Yeh S.D."/>
        </authorList>
    </citation>
    <scope>NUCLEOTIDE SEQUENCE</scope>
    <source>
        <strain evidence="1">Sukarami</strain>
    </source>
</reference>
<dbReference type="Proteomes" id="UP001059596">
    <property type="component" value="Chromosome 3R"/>
</dbReference>
<protein>
    <submittedName>
        <fullName evidence="1">Uncharacterized protein</fullName>
    </submittedName>
</protein>
<dbReference type="AlphaFoldDB" id="A0A9Q0BUF1"/>
<proteinExistence type="predicted"/>
<evidence type="ECO:0000313" key="2">
    <source>
        <dbReference type="Proteomes" id="UP001059596"/>
    </source>
</evidence>
<keyword evidence="2" id="KW-1185">Reference proteome</keyword>
<name>A0A9Q0BUF1_9MUSC</name>
<dbReference type="EMBL" id="JAMKOV010000001">
    <property type="protein sequence ID" value="KAI8044601.1"/>
    <property type="molecule type" value="Genomic_DNA"/>
</dbReference>
<accession>A0A9Q0BUF1</accession>
<organism evidence="1 2">
    <name type="scientific">Drosophila gunungcola</name>
    <name type="common">fruit fly</name>
    <dbReference type="NCBI Taxonomy" id="103775"/>
    <lineage>
        <taxon>Eukaryota</taxon>
        <taxon>Metazoa</taxon>
        <taxon>Ecdysozoa</taxon>
        <taxon>Arthropoda</taxon>
        <taxon>Hexapoda</taxon>
        <taxon>Insecta</taxon>
        <taxon>Pterygota</taxon>
        <taxon>Neoptera</taxon>
        <taxon>Endopterygota</taxon>
        <taxon>Diptera</taxon>
        <taxon>Brachycera</taxon>
        <taxon>Muscomorpha</taxon>
        <taxon>Ephydroidea</taxon>
        <taxon>Drosophilidae</taxon>
        <taxon>Drosophila</taxon>
        <taxon>Sophophora</taxon>
    </lineage>
</organism>
<sequence>MVHSTAENTHPISAKFFAYEWVVARISRNTSRAVCFFSFAKGSAMLGFTEALNKPKAAPKP</sequence>
<evidence type="ECO:0000313" key="1">
    <source>
        <dbReference type="EMBL" id="KAI8044601.1"/>
    </source>
</evidence>
<comment type="caution">
    <text evidence="1">The sequence shown here is derived from an EMBL/GenBank/DDBJ whole genome shotgun (WGS) entry which is preliminary data.</text>
</comment>
<gene>
    <name evidence="1" type="ORF">M5D96_000772</name>
</gene>